<dbReference type="PANTHER" id="PTHR16267">
    <property type="entry name" value="BANK1/PIK3AP1 FAMILY MEMBER"/>
    <property type="match status" value="1"/>
</dbReference>
<evidence type="ECO:0000259" key="1">
    <source>
        <dbReference type="PROSITE" id="PS50104"/>
    </source>
</evidence>
<dbReference type="AlphaFoldDB" id="A0AAN7P3W0"/>
<gene>
    <name evidence="2" type="ORF">QYF61_008145</name>
</gene>
<proteinExistence type="predicted"/>
<evidence type="ECO:0000313" key="3">
    <source>
        <dbReference type="Proteomes" id="UP001333110"/>
    </source>
</evidence>
<dbReference type="InterPro" id="IPR052446">
    <property type="entry name" value="B-cell_PI3K-Signaling_Adptrs"/>
</dbReference>
<dbReference type="GO" id="GO:0005829">
    <property type="term" value="C:cytosol"/>
    <property type="evidence" value="ECO:0007669"/>
    <property type="project" value="TreeGrafter"/>
</dbReference>
<protein>
    <recommendedName>
        <fullName evidence="1">TIR domain-containing protein</fullName>
    </recommendedName>
</protein>
<dbReference type="InterPro" id="IPR000157">
    <property type="entry name" value="TIR_dom"/>
</dbReference>
<dbReference type="GO" id="GO:0036312">
    <property type="term" value="F:phosphatidylinositol 3-kinase regulatory subunit binding"/>
    <property type="evidence" value="ECO:0007669"/>
    <property type="project" value="TreeGrafter"/>
</dbReference>
<dbReference type="PROSITE" id="PS50104">
    <property type="entry name" value="TIR"/>
    <property type="match status" value="1"/>
</dbReference>
<dbReference type="Gene3D" id="3.40.50.10140">
    <property type="entry name" value="Toll/interleukin-1 receptor homology (TIR) domain"/>
    <property type="match status" value="1"/>
</dbReference>
<sequence length="203" mass="24042">MILKVFSTLYDSNLFLFTRHIRKHRILSYQLEGESAISHQELDLFTRSRSIILLLSAELVQSFYLPPVLQSLQEALWPPYKVVKLFCGVTDCDDYLTFFKDWSQWQELTNDDEPDAYLAAVKKAISEVNPSMSDLKTRGNGLKLRQGRFRLDIRKFFFTERVIKHWNRLPREVVESLEVFNPWYLKSLEVFKGRLDEVLRDMV</sequence>
<feature type="domain" description="TIR" evidence="1">
    <location>
        <begin position="1"/>
        <end position="129"/>
    </location>
</feature>
<dbReference type="InterPro" id="IPR041340">
    <property type="entry name" value="PIK3AP1_TIR"/>
</dbReference>
<comment type="caution">
    <text evidence="2">The sequence shown here is derived from an EMBL/GenBank/DDBJ whole genome shotgun (WGS) entry which is preliminary data.</text>
</comment>
<keyword evidence="3" id="KW-1185">Reference proteome</keyword>
<evidence type="ECO:0000313" key="2">
    <source>
        <dbReference type="EMBL" id="KAK4820913.1"/>
    </source>
</evidence>
<dbReference type="GO" id="GO:0007165">
    <property type="term" value="P:signal transduction"/>
    <property type="evidence" value="ECO:0007669"/>
    <property type="project" value="InterPro"/>
</dbReference>
<dbReference type="Proteomes" id="UP001333110">
    <property type="component" value="Unassembled WGS sequence"/>
</dbReference>
<dbReference type="Pfam" id="PF18567">
    <property type="entry name" value="TIR_3"/>
    <property type="match status" value="1"/>
</dbReference>
<name>A0AAN7P3W0_MYCAM</name>
<dbReference type="InterPro" id="IPR035897">
    <property type="entry name" value="Toll_tir_struct_dom_sf"/>
</dbReference>
<dbReference type="EMBL" id="JAUNZN010000005">
    <property type="protein sequence ID" value="KAK4820913.1"/>
    <property type="molecule type" value="Genomic_DNA"/>
</dbReference>
<reference evidence="2 3" key="1">
    <citation type="journal article" date="2023" name="J. Hered.">
        <title>Chromosome-level genome of the wood stork (Mycteria americana) provides insight into avian chromosome evolution.</title>
        <authorList>
            <person name="Flamio R. Jr."/>
            <person name="Ramstad K.M."/>
        </authorList>
    </citation>
    <scope>NUCLEOTIDE SEQUENCE [LARGE SCALE GENOMIC DNA]</scope>
    <source>
        <strain evidence="2">JAX WOST 10</strain>
    </source>
</reference>
<dbReference type="PANTHER" id="PTHR16267:SF12">
    <property type="entry name" value="PHOSPHOINOSITIDE 3-KINASE ADAPTER PROTEIN 1"/>
    <property type="match status" value="1"/>
</dbReference>
<organism evidence="2 3">
    <name type="scientific">Mycteria americana</name>
    <name type="common">Wood stork</name>
    <dbReference type="NCBI Taxonomy" id="33587"/>
    <lineage>
        <taxon>Eukaryota</taxon>
        <taxon>Metazoa</taxon>
        <taxon>Chordata</taxon>
        <taxon>Craniata</taxon>
        <taxon>Vertebrata</taxon>
        <taxon>Euteleostomi</taxon>
        <taxon>Archelosauria</taxon>
        <taxon>Archosauria</taxon>
        <taxon>Dinosauria</taxon>
        <taxon>Saurischia</taxon>
        <taxon>Theropoda</taxon>
        <taxon>Coelurosauria</taxon>
        <taxon>Aves</taxon>
        <taxon>Neognathae</taxon>
        <taxon>Neoaves</taxon>
        <taxon>Aequornithes</taxon>
        <taxon>Ciconiiformes</taxon>
        <taxon>Ciconiidae</taxon>
        <taxon>Mycteria</taxon>
    </lineage>
</organism>
<dbReference type="GO" id="GO:0005102">
    <property type="term" value="F:signaling receptor binding"/>
    <property type="evidence" value="ECO:0007669"/>
    <property type="project" value="TreeGrafter"/>
</dbReference>
<accession>A0AAN7P3W0</accession>